<keyword evidence="1" id="KW-0812">Transmembrane</keyword>
<feature type="transmembrane region" description="Helical" evidence="1">
    <location>
        <begin position="20"/>
        <end position="39"/>
    </location>
</feature>
<feature type="transmembrane region" description="Helical" evidence="1">
    <location>
        <begin position="45"/>
        <end position="63"/>
    </location>
</feature>
<sequence length="65" mass="7054">MTDDMPPQRRLRTNDLRETLQSFALLTTAAGTLLDLLMMQALPEIVAALSSVATLLVMLALVLQG</sequence>
<proteinExistence type="predicted"/>
<keyword evidence="1" id="KW-1133">Transmembrane helix</keyword>
<keyword evidence="1" id="KW-0472">Membrane</keyword>
<dbReference type="STRING" id="1230457.C476_07921"/>
<accession>M0CG84</accession>
<dbReference type="AlphaFoldDB" id="M0CG84"/>
<reference evidence="2 3" key="1">
    <citation type="journal article" date="2014" name="PLoS Genet.">
        <title>Phylogenetically driven sequencing of extremely halophilic archaea reveals strategies for static and dynamic osmo-response.</title>
        <authorList>
            <person name="Becker E.A."/>
            <person name="Seitzer P.M."/>
            <person name="Tritt A."/>
            <person name="Larsen D."/>
            <person name="Krusor M."/>
            <person name="Yao A.I."/>
            <person name="Wu D."/>
            <person name="Madern D."/>
            <person name="Eisen J.A."/>
            <person name="Darling A.E."/>
            <person name="Facciotti M.T."/>
        </authorList>
    </citation>
    <scope>NUCLEOTIDE SEQUENCE [LARGE SCALE GENOMIC DNA]</scope>
    <source>
        <strain evidence="2 3">JCM 13563</strain>
    </source>
</reference>
<evidence type="ECO:0000313" key="3">
    <source>
        <dbReference type="Proteomes" id="UP000011615"/>
    </source>
</evidence>
<dbReference type="Proteomes" id="UP000011615">
    <property type="component" value="Unassembled WGS sequence"/>
</dbReference>
<evidence type="ECO:0000313" key="2">
    <source>
        <dbReference type="EMBL" id="ELZ21638.1"/>
    </source>
</evidence>
<gene>
    <name evidence="2" type="ORF">C476_07921</name>
</gene>
<evidence type="ECO:0000256" key="1">
    <source>
        <dbReference type="SAM" id="Phobius"/>
    </source>
</evidence>
<dbReference type="EMBL" id="AOIT01000031">
    <property type="protein sequence ID" value="ELZ21638.1"/>
    <property type="molecule type" value="Genomic_DNA"/>
</dbReference>
<protein>
    <submittedName>
        <fullName evidence="2">Uncharacterized protein</fullName>
    </submittedName>
</protein>
<keyword evidence="3" id="KW-1185">Reference proteome</keyword>
<comment type="caution">
    <text evidence="2">The sequence shown here is derived from an EMBL/GenBank/DDBJ whole genome shotgun (WGS) entry which is preliminary data.</text>
</comment>
<name>M0CG84_9EURY</name>
<organism evidence="2 3">
    <name type="scientific">Natrinema limicola JCM 13563</name>
    <dbReference type="NCBI Taxonomy" id="1230457"/>
    <lineage>
        <taxon>Archaea</taxon>
        <taxon>Methanobacteriati</taxon>
        <taxon>Methanobacteriota</taxon>
        <taxon>Stenosarchaea group</taxon>
        <taxon>Halobacteria</taxon>
        <taxon>Halobacteriales</taxon>
        <taxon>Natrialbaceae</taxon>
        <taxon>Natrinema</taxon>
    </lineage>
</organism>